<dbReference type="InterPro" id="IPR025669">
    <property type="entry name" value="AAA_dom"/>
</dbReference>
<protein>
    <submittedName>
        <fullName evidence="2">Sporulation initiation inhibitor protein Soj</fullName>
        <ecNumber evidence="2">3.6.-.-</ecNumber>
    </submittedName>
</protein>
<evidence type="ECO:0000259" key="1">
    <source>
        <dbReference type="Pfam" id="PF13614"/>
    </source>
</evidence>
<organism evidence="2">
    <name type="scientific">Paraconexibacter sp. AEG42_29</name>
    <dbReference type="NCBI Taxonomy" id="2997339"/>
    <lineage>
        <taxon>Bacteria</taxon>
        <taxon>Bacillati</taxon>
        <taxon>Actinomycetota</taxon>
        <taxon>Thermoleophilia</taxon>
        <taxon>Solirubrobacterales</taxon>
        <taxon>Paraconexibacteraceae</taxon>
        <taxon>Paraconexibacter</taxon>
    </lineage>
</organism>
<reference evidence="2" key="1">
    <citation type="submission" date="2022-12" db="EMBL/GenBank/DDBJ databases">
        <title>Paraconexibacter alkalitolerans sp. nov. and Baekduia alba sp. nov., isolated from soil and emended description of the genera Paraconexibacter (Chun et al., 2020) and Baekduia (An et al., 2020).</title>
        <authorList>
            <person name="Vieira S."/>
            <person name="Huber K.J."/>
            <person name="Geppert A."/>
            <person name="Wolf J."/>
            <person name="Neumann-Schaal M."/>
            <person name="Muesken M."/>
            <person name="Overmann J."/>
        </authorList>
    </citation>
    <scope>NUCLEOTIDE SEQUENCE</scope>
    <source>
        <strain evidence="2">AEG42_29</strain>
    </source>
</reference>
<dbReference type="KEGG" id="parq:DSM112329_02945"/>
<accession>A0AAU7AWQ3</accession>
<dbReference type="RefSeq" id="WP_354697322.1">
    <property type="nucleotide sequence ID" value="NZ_CP114014.1"/>
</dbReference>
<evidence type="ECO:0000313" key="2">
    <source>
        <dbReference type="EMBL" id="XAY06083.1"/>
    </source>
</evidence>
<proteinExistence type="predicted"/>
<dbReference type="EC" id="3.6.-.-" evidence="2"/>
<dbReference type="Pfam" id="PF13614">
    <property type="entry name" value="AAA_31"/>
    <property type="match status" value="1"/>
</dbReference>
<dbReference type="InterPro" id="IPR050678">
    <property type="entry name" value="DNA_Partitioning_ATPase"/>
</dbReference>
<dbReference type="PANTHER" id="PTHR13696">
    <property type="entry name" value="P-LOOP CONTAINING NUCLEOSIDE TRIPHOSPHATE HYDROLASE"/>
    <property type="match status" value="1"/>
</dbReference>
<dbReference type="SUPFAM" id="SSF52540">
    <property type="entry name" value="P-loop containing nucleoside triphosphate hydrolases"/>
    <property type="match status" value="1"/>
</dbReference>
<name>A0AAU7AWQ3_9ACTN</name>
<dbReference type="EMBL" id="CP114014">
    <property type="protein sequence ID" value="XAY06083.1"/>
    <property type="molecule type" value="Genomic_DNA"/>
</dbReference>
<gene>
    <name evidence="2" type="primary">soj_1</name>
    <name evidence="2" type="ORF">DSM112329_02945</name>
</gene>
<keyword evidence="2" id="KW-0378">Hydrolase</keyword>
<feature type="domain" description="AAA" evidence="1">
    <location>
        <begin position="6"/>
        <end position="160"/>
    </location>
</feature>
<dbReference type="PANTHER" id="PTHR13696:SF52">
    <property type="entry name" value="PARA FAMILY PROTEIN CT_582"/>
    <property type="match status" value="1"/>
</dbReference>
<dbReference type="InterPro" id="IPR027417">
    <property type="entry name" value="P-loop_NTPase"/>
</dbReference>
<dbReference type="AlphaFoldDB" id="A0AAU7AWQ3"/>
<sequence length="258" mass="27418">MHCTIVWASKGGSGKTTTTGNLAAALALTGYDVVVVDADPDGDLSHLFGIPESDPLVIRLQHLITDPGIFPPTAAVPVPLPAGSGTLRVLACDQQLEQAIVALGENDYTDLRRILDTFEDHTDLCLIDVPGARGPFVTAAFRAADSILLPIQPGDFERSAVHRALAQADTDAGYELPALGVAFVNTPLRSRALREHHLELTDAGIHVLQPHVRRASSVLRDPTRGGPAVISTPKSPVASDYRELAAAVIDRILRLGDQ</sequence>
<dbReference type="GO" id="GO:0016787">
    <property type="term" value="F:hydrolase activity"/>
    <property type="evidence" value="ECO:0007669"/>
    <property type="project" value="UniProtKB-KW"/>
</dbReference>
<dbReference type="Gene3D" id="3.40.50.300">
    <property type="entry name" value="P-loop containing nucleotide triphosphate hydrolases"/>
    <property type="match status" value="1"/>
</dbReference>